<evidence type="ECO:0000256" key="1">
    <source>
        <dbReference type="ARBA" id="ARBA00001971"/>
    </source>
</evidence>
<dbReference type="SUPFAM" id="SSF48264">
    <property type="entry name" value="Cytochrome P450"/>
    <property type="match status" value="1"/>
</dbReference>
<keyword evidence="6" id="KW-1185">Reference proteome</keyword>
<keyword evidence="4" id="KW-0503">Monooxygenase</keyword>
<feature type="binding site" description="axial binding residue" evidence="3">
    <location>
        <position position="391"/>
    </location>
    <ligand>
        <name>heme</name>
        <dbReference type="ChEBI" id="CHEBI:30413"/>
    </ligand>
    <ligandPart>
        <name>Fe</name>
        <dbReference type="ChEBI" id="CHEBI:18248"/>
    </ligandPart>
</feature>
<dbReference type="Proteomes" id="UP000218418">
    <property type="component" value="Chromosome"/>
</dbReference>
<dbReference type="PROSITE" id="PS00086">
    <property type="entry name" value="CYTOCHROME_P450"/>
    <property type="match status" value="1"/>
</dbReference>
<dbReference type="PRINTS" id="PR00463">
    <property type="entry name" value="EP450I"/>
</dbReference>
<protein>
    <submittedName>
        <fullName evidence="5">Cytochrome P450</fullName>
    </submittedName>
</protein>
<accession>A0A1Z4LT66</accession>
<keyword evidence="3 4" id="KW-0479">Metal-binding</keyword>
<dbReference type="InterPro" id="IPR001128">
    <property type="entry name" value="Cyt_P450"/>
</dbReference>
<sequence>MKKLQGPKAPGWIQNIQLMTDFLGYLENLGKRYGDIYLMQFLGNPTVLVSHPEAIKKIFSNTTEIKSPGELNQVSIPLTGKKGILALDGLHHKHMRKLLMPAFHGAHIKDYGQSICNLAIKVMNRQEIGKPFSACASIEDITLQIILKVILGLEEGERYQNFRQLIPSVLNLSLSPLMALFFSLPILQKDLGSWSPWGQFLNLRRQLDELLYTEVILCRKQANPSRTDVVSLLVSASDEAGEPLSNQDVRDMLLSLLYAGQDASATAIAWAVYWVHKYPAVYKKLLAEINSLGESADPVSISRLPYLGAVCNEALRLYPTQALTFGRKAESPVELMGYEFSPGTVFMANIYQTHQREDLYPQASQFKPERFLERQFSPYEFLPFGGGDRGCLGVALVLFEMKLILATIISNYELALVDKKPEKPKCKGILFPPANGLKMAIVARRQNQVQQVTANSI</sequence>
<dbReference type="InterPro" id="IPR002401">
    <property type="entry name" value="Cyt_P450_E_grp-I"/>
</dbReference>
<evidence type="ECO:0000256" key="2">
    <source>
        <dbReference type="ARBA" id="ARBA00010617"/>
    </source>
</evidence>
<dbReference type="Gene3D" id="1.10.630.10">
    <property type="entry name" value="Cytochrome P450"/>
    <property type="match status" value="1"/>
</dbReference>
<dbReference type="PANTHER" id="PTHR24305:SF166">
    <property type="entry name" value="CYTOCHROME P450 12A4, MITOCHONDRIAL-RELATED"/>
    <property type="match status" value="1"/>
</dbReference>
<keyword evidence="3 4" id="KW-0349">Heme</keyword>
<dbReference type="Pfam" id="PF00067">
    <property type="entry name" value="p450"/>
    <property type="match status" value="1"/>
</dbReference>
<gene>
    <name evidence="5" type="ORF">NIES267_39180</name>
</gene>
<dbReference type="GO" id="GO:0005506">
    <property type="term" value="F:iron ion binding"/>
    <property type="evidence" value="ECO:0007669"/>
    <property type="project" value="InterPro"/>
</dbReference>
<dbReference type="GO" id="GO:0004497">
    <property type="term" value="F:monooxygenase activity"/>
    <property type="evidence" value="ECO:0007669"/>
    <property type="project" value="UniProtKB-KW"/>
</dbReference>
<reference evidence="5 6" key="1">
    <citation type="submission" date="2017-06" db="EMBL/GenBank/DDBJ databases">
        <title>Genome sequencing of cyanobaciteial culture collection at National Institute for Environmental Studies (NIES).</title>
        <authorList>
            <person name="Hirose Y."/>
            <person name="Shimura Y."/>
            <person name="Fujisawa T."/>
            <person name="Nakamura Y."/>
            <person name="Kawachi M."/>
        </authorList>
    </citation>
    <scope>NUCLEOTIDE SEQUENCE [LARGE SCALE GENOMIC DNA]</scope>
    <source>
        <strain evidence="5 6">NIES-267</strain>
    </source>
</reference>
<keyword evidence="4" id="KW-0560">Oxidoreductase</keyword>
<name>A0A1Z4LT66_9CYAN</name>
<dbReference type="PRINTS" id="PR00385">
    <property type="entry name" value="P450"/>
</dbReference>
<comment type="cofactor">
    <cofactor evidence="1 3">
        <name>heme</name>
        <dbReference type="ChEBI" id="CHEBI:30413"/>
    </cofactor>
</comment>
<proteinExistence type="inferred from homology"/>
<keyword evidence="3 4" id="KW-0408">Iron</keyword>
<dbReference type="PANTHER" id="PTHR24305">
    <property type="entry name" value="CYTOCHROME P450"/>
    <property type="match status" value="1"/>
</dbReference>
<dbReference type="InterPro" id="IPR036396">
    <property type="entry name" value="Cyt_P450_sf"/>
</dbReference>
<evidence type="ECO:0000313" key="6">
    <source>
        <dbReference type="Proteomes" id="UP000218418"/>
    </source>
</evidence>
<dbReference type="CDD" id="cd11053">
    <property type="entry name" value="CYP110-like"/>
    <property type="match status" value="1"/>
</dbReference>
<dbReference type="InterPro" id="IPR017972">
    <property type="entry name" value="Cyt_P450_CS"/>
</dbReference>
<evidence type="ECO:0000313" key="5">
    <source>
        <dbReference type="EMBL" id="BAY84422.1"/>
    </source>
</evidence>
<dbReference type="InterPro" id="IPR050121">
    <property type="entry name" value="Cytochrome_P450_monoxygenase"/>
</dbReference>
<comment type="similarity">
    <text evidence="2 4">Belongs to the cytochrome P450 family.</text>
</comment>
<dbReference type="GO" id="GO:0020037">
    <property type="term" value="F:heme binding"/>
    <property type="evidence" value="ECO:0007669"/>
    <property type="project" value="InterPro"/>
</dbReference>
<organism evidence="5 6">
    <name type="scientific">Calothrix parasitica NIES-267</name>
    <dbReference type="NCBI Taxonomy" id="1973488"/>
    <lineage>
        <taxon>Bacteria</taxon>
        <taxon>Bacillati</taxon>
        <taxon>Cyanobacteriota</taxon>
        <taxon>Cyanophyceae</taxon>
        <taxon>Nostocales</taxon>
        <taxon>Calotrichaceae</taxon>
        <taxon>Calothrix</taxon>
    </lineage>
</organism>
<dbReference type="OrthoDB" id="446280at2"/>
<dbReference type="GO" id="GO:0016705">
    <property type="term" value="F:oxidoreductase activity, acting on paired donors, with incorporation or reduction of molecular oxygen"/>
    <property type="evidence" value="ECO:0007669"/>
    <property type="project" value="InterPro"/>
</dbReference>
<evidence type="ECO:0000256" key="4">
    <source>
        <dbReference type="RuleBase" id="RU000461"/>
    </source>
</evidence>
<dbReference type="EMBL" id="AP018227">
    <property type="protein sequence ID" value="BAY84422.1"/>
    <property type="molecule type" value="Genomic_DNA"/>
</dbReference>
<dbReference type="AlphaFoldDB" id="A0A1Z4LT66"/>
<evidence type="ECO:0000256" key="3">
    <source>
        <dbReference type="PIRSR" id="PIRSR602401-1"/>
    </source>
</evidence>